<feature type="region of interest" description="Disordered" evidence="1">
    <location>
        <begin position="172"/>
        <end position="274"/>
    </location>
</feature>
<organism evidence="2 3">
    <name type="scientific">[Mycobacterium] nativiensis</name>
    <dbReference type="NCBI Taxonomy" id="2855503"/>
    <lineage>
        <taxon>Bacteria</taxon>
        <taxon>Bacillati</taxon>
        <taxon>Actinomycetota</taxon>
        <taxon>Actinomycetes</taxon>
        <taxon>Mycobacteriales</taxon>
        <taxon>Mycobacteriaceae</taxon>
        <taxon>Mycolicibacter</taxon>
    </lineage>
</organism>
<accession>A0ABU5Y0X0</accession>
<dbReference type="EMBL" id="JAYJJU010000024">
    <property type="protein sequence ID" value="MEB3033900.1"/>
    <property type="molecule type" value="Genomic_DNA"/>
</dbReference>
<feature type="compositionally biased region" description="Acidic residues" evidence="1">
    <location>
        <begin position="295"/>
        <end position="304"/>
    </location>
</feature>
<comment type="caution">
    <text evidence="2">The sequence shown here is derived from an EMBL/GenBank/DDBJ whole genome shotgun (WGS) entry which is preliminary data.</text>
</comment>
<sequence length="439" mass="45846">MATRDDVLDAIHRIETAGGAGDRTREAQAALTLPLPEAGYDRVLSQLRSAHPRILSPTGVEQLGRAAQAMKDAEAALGHQLSATAAFDRQVLEALRHVHQTTVQGRRRLDSLETEIVGAAQAWDLSTAAGAREFQRFLIAKLGEIIRVVEEANDDDTSKQALATALMTLYNARNGRDDPEPADRQELVDGSTTPPAVPAAMADVDDDPYLDPPPADGLEPGYPASPQLSPEMPAMPTVPGFGGESPAFGAMPSAVPSGLPLTGLGTEPRDTDALDDEEYPADAATIEKASHDDPDGGEPADDAAPEPSHDNGPAAVRLPDGATITVADPRLAAAMQAAADGTPVAEAFRRQGIDIAPPGTPVSAPVDEARLRPGDIGVFTDRLALAVGDGKALLDGQIHLTGNLRGPGFLGWQHPPLLSDEPGPIAEPVPTRTAGIRRA</sequence>
<evidence type="ECO:0000313" key="2">
    <source>
        <dbReference type="EMBL" id="MEB3033900.1"/>
    </source>
</evidence>
<keyword evidence="3" id="KW-1185">Reference proteome</keyword>
<proteinExistence type="predicted"/>
<dbReference type="RefSeq" id="WP_224974617.1">
    <property type="nucleotide sequence ID" value="NZ_JAYJJU010000024.1"/>
</dbReference>
<feature type="region of interest" description="Disordered" evidence="1">
    <location>
        <begin position="288"/>
        <end position="318"/>
    </location>
</feature>
<dbReference type="Pfam" id="PF10774">
    <property type="entry name" value="DUF4226"/>
    <property type="match status" value="1"/>
</dbReference>
<dbReference type="Proteomes" id="UP001298593">
    <property type="component" value="Unassembled WGS sequence"/>
</dbReference>
<name>A0ABU5Y0X0_9MYCO</name>
<reference evidence="2 3" key="1">
    <citation type="submission" date="2023-12" db="EMBL/GenBank/DDBJ databases">
        <title>Description of new species of Mycobacterium terrae complex isolated from sewage at the Sao Paulo Zoological Park Foundation in Brazil.</title>
        <authorList>
            <person name="Romagnoli C.L."/>
            <person name="Conceicao E.C."/>
            <person name="Machado E."/>
            <person name="Barreto L.B.P.F."/>
            <person name="Sharma A."/>
            <person name="Silva N.M."/>
            <person name="Marques L.E."/>
            <person name="Juliana M.A."/>
            <person name="Lourenco M.C.S."/>
            <person name="Digiampietri L.A."/>
            <person name="Suffys P.N."/>
            <person name="Viana-Niero C."/>
        </authorList>
    </citation>
    <scope>NUCLEOTIDE SEQUENCE [LARGE SCALE GENOMIC DNA]</scope>
    <source>
        <strain evidence="2 3">MYC340</strain>
    </source>
</reference>
<evidence type="ECO:0000256" key="1">
    <source>
        <dbReference type="SAM" id="MobiDB-lite"/>
    </source>
</evidence>
<dbReference type="InterPro" id="IPR019710">
    <property type="entry name" value="DUF4226"/>
</dbReference>
<gene>
    <name evidence="2" type="ORF">KV113_20385</name>
</gene>
<evidence type="ECO:0000313" key="3">
    <source>
        <dbReference type="Proteomes" id="UP001298593"/>
    </source>
</evidence>
<feature type="compositionally biased region" description="Basic and acidic residues" evidence="1">
    <location>
        <begin position="174"/>
        <end position="187"/>
    </location>
</feature>
<protein>
    <submittedName>
        <fullName evidence="2">DUF4226 domain-containing protein</fullName>
    </submittedName>
</protein>
<feature type="region of interest" description="Disordered" evidence="1">
    <location>
        <begin position="419"/>
        <end position="439"/>
    </location>
</feature>